<gene>
    <name evidence="3" type="ORF">FHS28_003664</name>
</gene>
<dbReference type="CDD" id="cd00586">
    <property type="entry name" value="4HBT"/>
    <property type="match status" value="1"/>
</dbReference>
<accession>A0ABR6GVW7</accession>
<evidence type="ECO:0000313" key="4">
    <source>
        <dbReference type="Proteomes" id="UP000574369"/>
    </source>
</evidence>
<dbReference type="GO" id="GO:0016787">
    <property type="term" value="F:hydrolase activity"/>
    <property type="evidence" value="ECO:0007669"/>
    <property type="project" value="UniProtKB-KW"/>
</dbReference>
<protein>
    <submittedName>
        <fullName evidence="3">Acyl-CoA thioester hydrolase</fullName>
        <ecNumber evidence="3">3.1.2.-</ecNumber>
    </submittedName>
</protein>
<dbReference type="SUPFAM" id="SSF54637">
    <property type="entry name" value="Thioesterase/thiol ester dehydrase-isomerase"/>
    <property type="match status" value="1"/>
</dbReference>
<feature type="compositionally biased region" description="Basic and acidic residues" evidence="2">
    <location>
        <begin position="1"/>
        <end position="23"/>
    </location>
</feature>
<evidence type="ECO:0000313" key="3">
    <source>
        <dbReference type="EMBL" id="MBB3196252.1"/>
    </source>
</evidence>
<dbReference type="PANTHER" id="PTHR31793">
    <property type="entry name" value="4-HYDROXYBENZOYL-COA THIOESTERASE FAMILY MEMBER"/>
    <property type="match status" value="1"/>
</dbReference>
<dbReference type="RefSeq" id="WP_184295156.1">
    <property type="nucleotide sequence ID" value="NZ_JACHXO010000007.1"/>
</dbReference>
<proteinExistence type="predicted"/>
<organism evidence="3 4">
    <name type="scientific">Roseateles terrae</name>
    <dbReference type="NCBI Taxonomy" id="431060"/>
    <lineage>
        <taxon>Bacteria</taxon>
        <taxon>Pseudomonadati</taxon>
        <taxon>Pseudomonadota</taxon>
        <taxon>Betaproteobacteria</taxon>
        <taxon>Burkholderiales</taxon>
        <taxon>Sphaerotilaceae</taxon>
        <taxon>Roseateles</taxon>
    </lineage>
</organism>
<name>A0ABR6GVW7_9BURK</name>
<evidence type="ECO:0000256" key="2">
    <source>
        <dbReference type="SAM" id="MobiDB-lite"/>
    </source>
</evidence>
<dbReference type="Proteomes" id="UP000574369">
    <property type="component" value="Unassembled WGS sequence"/>
</dbReference>
<feature type="region of interest" description="Disordered" evidence="2">
    <location>
        <begin position="1"/>
        <end position="58"/>
    </location>
</feature>
<evidence type="ECO:0000256" key="1">
    <source>
        <dbReference type="ARBA" id="ARBA00022801"/>
    </source>
</evidence>
<dbReference type="EC" id="3.1.2.-" evidence="3"/>
<dbReference type="EMBL" id="JACHXO010000007">
    <property type="protein sequence ID" value="MBB3196252.1"/>
    <property type="molecule type" value="Genomic_DNA"/>
</dbReference>
<keyword evidence="1 3" id="KW-0378">Hydrolase</keyword>
<keyword evidence="4" id="KW-1185">Reference proteome</keyword>
<reference evidence="3 4" key="1">
    <citation type="submission" date="2020-08" db="EMBL/GenBank/DDBJ databases">
        <title>Genomic Encyclopedia of Type Strains, Phase III (KMG-III): the genomes of soil and plant-associated and newly described type strains.</title>
        <authorList>
            <person name="Whitman W."/>
        </authorList>
    </citation>
    <scope>NUCLEOTIDE SEQUENCE [LARGE SCALE GENOMIC DNA]</scope>
    <source>
        <strain evidence="3 4">CECT 7247</strain>
    </source>
</reference>
<dbReference type="InterPro" id="IPR050563">
    <property type="entry name" value="4-hydroxybenzoyl-CoA_TE"/>
</dbReference>
<dbReference type="InterPro" id="IPR029069">
    <property type="entry name" value="HotDog_dom_sf"/>
</dbReference>
<dbReference type="PANTHER" id="PTHR31793:SF37">
    <property type="entry name" value="ACYL-COA THIOESTER HYDROLASE YBGC"/>
    <property type="match status" value="1"/>
</dbReference>
<feature type="compositionally biased region" description="Low complexity" evidence="2">
    <location>
        <begin position="31"/>
        <end position="49"/>
    </location>
</feature>
<dbReference type="Gene3D" id="3.10.129.10">
    <property type="entry name" value="Hotdog Thioesterase"/>
    <property type="match status" value="2"/>
</dbReference>
<comment type="caution">
    <text evidence="3">The sequence shown here is derived from an EMBL/GenBank/DDBJ whole genome shotgun (WGS) entry which is preliminary data.</text>
</comment>
<sequence length="209" mass="22810">MSVNEKSNKALDARATREGHDAAVPEALAVATQDSQDAAARAADPASESGIDPSGWDYPQPHVLAVSPQAADIDGLDHTNNAVYVQWCERVAWSHSEHLGLSLDDYRRLDRAMAIRQGVYDYLLPSFLGEPLLLGTWLTAGDGKLAMQRSFQLRRASDGQTLMRGRWELVCIEISTGRPRRMPQEFLAVYQAVVVMSEASGAARNASTA</sequence>
<dbReference type="Pfam" id="PF13279">
    <property type="entry name" value="4HBT_2"/>
    <property type="match status" value="1"/>
</dbReference>